<reference evidence="2" key="1">
    <citation type="submission" date="2019-05" db="EMBL/GenBank/DDBJ databases">
        <title>Genome sequence and methylation pattern of the halophilic Archaeon Natrinema versiforme BOL5-4.</title>
        <authorList>
            <person name="DasSarma P."/>
            <person name="Anton B.P."/>
            <person name="DasSarma S.L."/>
            <person name="Martinez F.L."/>
            <person name="Guzman D."/>
            <person name="Roberts R.J."/>
            <person name="DasSarma S."/>
        </authorList>
    </citation>
    <scope>NUCLEOTIDE SEQUENCE [LARGE SCALE GENOMIC DNA]</scope>
    <source>
        <strain evidence="2">BOL5-4</strain>
    </source>
</reference>
<accession>A0A4P8WGA0</accession>
<dbReference type="EMBL" id="CP040330">
    <property type="protein sequence ID" value="QCS42329.1"/>
    <property type="molecule type" value="Genomic_DNA"/>
</dbReference>
<dbReference type="Pfam" id="PF24430">
    <property type="entry name" value="DUF7553"/>
    <property type="match status" value="1"/>
</dbReference>
<sequence length="92" mass="10459">MNKHFDDSRYYLSRAAEHARLGLTESLEPLADRVRTYLGRDSDPEPESGRFDGVREDVTALEARATARARRALGSVRDRVTARRLLEATVDR</sequence>
<name>A0A4P8WGA0_9EURY</name>
<evidence type="ECO:0000313" key="2">
    <source>
        <dbReference type="Proteomes" id="UP000302218"/>
    </source>
</evidence>
<dbReference type="RefSeq" id="WP_138246738.1">
    <property type="nucleotide sequence ID" value="NZ_CP040330.1"/>
</dbReference>
<dbReference type="AlphaFoldDB" id="A0A4P8WGA0"/>
<organism evidence="1 2">
    <name type="scientific">Natrinema versiforme</name>
    <dbReference type="NCBI Taxonomy" id="88724"/>
    <lineage>
        <taxon>Archaea</taxon>
        <taxon>Methanobacteriati</taxon>
        <taxon>Methanobacteriota</taxon>
        <taxon>Stenosarchaea group</taxon>
        <taxon>Halobacteria</taxon>
        <taxon>Halobacteriales</taxon>
        <taxon>Natrialbaceae</taxon>
        <taxon>Natrinema</taxon>
    </lineage>
</organism>
<proteinExistence type="predicted"/>
<dbReference type="GeneID" id="40265233"/>
<dbReference type="OrthoDB" id="206274at2157"/>
<protein>
    <submittedName>
        <fullName evidence="1">Uncharacterized protein</fullName>
    </submittedName>
</protein>
<dbReference type="Proteomes" id="UP000302218">
    <property type="component" value="Chromosome"/>
</dbReference>
<evidence type="ECO:0000313" key="1">
    <source>
        <dbReference type="EMBL" id="QCS42329.1"/>
    </source>
</evidence>
<dbReference type="KEGG" id="nvr:FEJ81_08130"/>
<dbReference type="InterPro" id="IPR055975">
    <property type="entry name" value="DUF7553"/>
</dbReference>
<gene>
    <name evidence="1" type="ORF">FEJ81_08130</name>
</gene>